<dbReference type="SUPFAM" id="SSF140860">
    <property type="entry name" value="Pseudo ankyrin repeat-like"/>
    <property type="match status" value="1"/>
</dbReference>
<evidence type="ECO:0000313" key="1">
    <source>
        <dbReference type="EMBL" id="KAK9864457.1"/>
    </source>
</evidence>
<keyword evidence="2" id="KW-1185">Reference proteome</keyword>
<dbReference type="Proteomes" id="UP001485043">
    <property type="component" value="Unassembled WGS sequence"/>
</dbReference>
<evidence type="ECO:0000313" key="2">
    <source>
        <dbReference type="Proteomes" id="UP001485043"/>
    </source>
</evidence>
<gene>
    <name evidence="1" type="ORF">WJX84_008880</name>
</gene>
<accession>A0AAW1T5Z1</accession>
<proteinExistence type="predicted"/>
<organism evidence="1 2">
    <name type="scientific">Apatococcus fuscideae</name>
    <dbReference type="NCBI Taxonomy" id="2026836"/>
    <lineage>
        <taxon>Eukaryota</taxon>
        <taxon>Viridiplantae</taxon>
        <taxon>Chlorophyta</taxon>
        <taxon>core chlorophytes</taxon>
        <taxon>Trebouxiophyceae</taxon>
        <taxon>Chlorellales</taxon>
        <taxon>Chlorellaceae</taxon>
        <taxon>Apatococcus</taxon>
    </lineage>
</organism>
<protein>
    <submittedName>
        <fullName evidence="1">Uncharacterized protein</fullName>
    </submittedName>
</protein>
<comment type="caution">
    <text evidence="1">The sequence shown here is derived from an EMBL/GenBank/DDBJ whole genome shotgun (WGS) entry which is preliminary data.</text>
</comment>
<dbReference type="EMBL" id="JALJOV010000351">
    <property type="protein sequence ID" value="KAK9864457.1"/>
    <property type="molecule type" value="Genomic_DNA"/>
</dbReference>
<dbReference type="AlphaFoldDB" id="A0AAW1T5Z1"/>
<name>A0AAW1T5Z1_9CHLO</name>
<sequence length="303" mass="33004">MAVAEVLTLSESTATWRSSKRAAGEICIQGQYHSQAFSGSPPPSESSLLIRSLMSKLPSNGQGLSWIANQGPNELLLIPGLQTASITAASAGSKVSARKLKKFWELPELQNNEELRRVYLARREYTIELLKSAAQEGQIAALQWLQALCHRTWLDHEGLMRAAARHGHLSTLQYLRSGPNPAPWDEGVLLAAAGHADCLEWLLSQQIPCPRPNELVIEVAETGNMQGASNEPSMLPPPTHQACVIRSFRIPKMTTSTPYQTTVWSSRDDQEAADAPQATCNRTTDGIAGFLALGQCQICLQPA</sequence>
<reference evidence="1 2" key="1">
    <citation type="journal article" date="2024" name="Nat. Commun.">
        <title>Phylogenomics reveals the evolutionary origins of lichenization in chlorophyte algae.</title>
        <authorList>
            <person name="Puginier C."/>
            <person name="Libourel C."/>
            <person name="Otte J."/>
            <person name="Skaloud P."/>
            <person name="Haon M."/>
            <person name="Grisel S."/>
            <person name="Petersen M."/>
            <person name="Berrin J.G."/>
            <person name="Delaux P.M."/>
            <person name="Dal Grande F."/>
            <person name="Keller J."/>
        </authorList>
    </citation>
    <scope>NUCLEOTIDE SEQUENCE [LARGE SCALE GENOMIC DNA]</scope>
    <source>
        <strain evidence="1 2">SAG 2523</strain>
    </source>
</reference>